<organism evidence="1">
    <name type="scientific">viral metagenome</name>
    <dbReference type="NCBI Taxonomy" id="1070528"/>
    <lineage>
        <taxon>unclassified sequences</taxon>
        <taxon>metagenomes</taxon>
        <taxon>organismal metagenomes</taxon>
    </lineage>
</organism>
<accession>A0A6M3LT92</accession>
<protein>
    <submittedName>
        <fullName evidence="1">Uncharacterized protein</fullName>
    </submittedName>
</protein>
<dbReference type="AlphaFoldDB" id="A0A6M3LT92"/>
<reference evidence="1" key="1">
    <citation type="submission" date="2020-03" db="EMBL/GenBank/DDBJ databases">
        <title>The deep terrestrial virosphere.</title>
        <authorList>
            <person name="Holmfeldt K."/>
            <person name="Nilsson E."/>
            <person name="Simone D."/>
            <person name="Lopez-Fernandez M."/>
            <person name="Wu X."/>
            <person name="de Brujin I."/>
            <person name="Lundin D."/>
            <person name="Andersson A."/>
            <person name="Bertilsson S."/>
            <person name="Dopson M."/>
        </authorList>
    </citation>
    <scope>NUCLEOTIDE SEQUENCE</scope>
    <source>
        <strain evidence="1">MM415B04891</strain>
    </source>
</reference>
<gene>
    <name evidence="1" type="ORF">MM415B04891_0003</name>
</gene>
<proteinExistence type="predicted"/>
<evidence type="ECO:0000313" key="1">
    <source>
        <dbReference type="EMBL" id="QJA96211.1"/>
    </source>
</evidence>
<dbReference type="EMBL" id="MT143380">
    <property type="protein sequence ID" value="QJA96211.1"/>
    <property type="molecule type" value="Genomic_DNA"/>
</dbReference>
<sequence length="70" mass="8052">MFRTEKQFRKYLSDVAKDYVADGFNLDGCAGDIADNLCYDPDIKSFVKKHYPGIATKTQWREFIADLLVV</sequence>
<name>A0A6M3LT92_9ZZZZ</name>